<evidence type="ECO:0000256" key="1">
    <source>
        <dbReference type="ARBA" id="ARBA00005361"/>
    </source>
</evidence>
<comment type="similarity">
    <text evidence="1">Belongs to the dynein light chain Tctex-type family.</text>
</comment>
<name>A0A7M7HHK0_STRPU</name>
<reference evidence="2" key="2">
    <citation type="submission" date="2021-01" db="UniProtKB">
        <authorList>
            <consortium name="EnsemblMetazoa"/>
        </authorList>
    </citation>
    <scope>IDENTIFICATION</scope>
</reference>
<evidence type="ECO:0000313" key="2">
    <source>
        <dbReference type="EnsemblMetazoa" id="XP_011677266"/>
    </source>
</evidence>
<dbReference type="InterPro" id="IPR038586">
    <property type="entry name" value="Tctex-1-like_sf"/>
</dbReference>
<reference evidence="3" key="1">
    <citation type="submission" date="2015-02" db="EMBL/GenBank/DDBJ databases">
        <title>Genome sequencing for Strongylocentrotus purpuratus.</title>
        <authorList>
            <person name="Murali S."/>
            <person name="Liu Y."/>
            <person name="Vee V."/>
            <person name="English A."/>
            <person name="Wang M."/>
            <person name="Skinner E."/>
            <person name="Han Y."/>
            <person name="Muzny D.M."/>
            <person name="Worley K.C."/>
            <person name="Gibbs R.A."/>
        </authorList>
    </citation>
    <scope>NUCLEOTIDE SEQUENCE</scope>
</reference>
<organism evidence="2 3">
    <name type="scientific">Strongylocentrotus purpuratus</name>
    <name type="common">Purple sea urchin</name>
    <dbReference type="NCBI Taxonomy" id="7668"/>
    <lineage>
        <taxon>Eukaryota</taxon>
        <taxon>Metazoa</taxon>
        <taxon>Echinodermata</taxon>
        <taxon>Eleutherozoa</taxon>
        <taxon>Echinozoa</taxon>
        <taxon>Echinoidea</taxon>
        <taxon>Euechinoidea</taxon>
        <taxon>Echinacea</taxon>
        <taxon>Camarodonta</taxon>
        <taxon>Echinidea</taxon>
        <taxon>Strongylocentrotidae</taxon>
        <taxon>Strongylocentrotus</taxon>
    </lineage>
</organism>
<dbReference type="GO" id="GO:0005737">
    <property type="term" value="C:cytoplasm"/>
    <property type="evidence" value="ECO:0000318"/>
    <property type="project" value="GO_Central"/>
</dbReference>
<dbReference type="KEGG" id="spu:579924"/>
<dbReference type="OMA" id="MEYENTY"/>
<dbReference type="PANTHER" id="PTHR21255:SF65">
    <property type="entry name" value="TCTEX1 DOMAIN-CONTAINING PROTEIN 2"/>
    <property type="match status" value="1"/>
</dbReference>
<dbReference type="GO" id="GO:0045505">
    <property type="term" value="F:dynein intermediate chain binding"/>
    <property type="evidence" value="ECO:0000318"/>
    <property type="project" value="GO_Central"/>
</dbReference>
<dbReference type="Proteomes" id="UP000007110">
    <property type="component" value="Unassembled WGS sequence"/>
</dbReference>
<accession>A0A7M7HHK0</accession>
<protein>
    <submittedName>
        <fullName evidence="2">Uncharacterized protein</fullName>
    </submittedName>
</protein>
<keyword evidence="3" id="KW-1185">Reference proteome</keyword>
<dbReference type="GO" id="GO:0007018">
    <property type="term" value="P:microtubule-based movement"/>
    <property type="evidence" value="ECO:0000318"/>
    <property type="project" value="GO_Central"/>
</dbReference>
<dbReference type="GeneID" id="579924"/>
<dbReference type="AlphaFoldDB" id="A0A7M7HHK0"/>
<dbReference type="Pfam" id="PF03645">
    <property type="entry name" value="Tctex-1"/>
    <property type="match status" value="1"/>
</dbReference>
<dbReference type="GO" id="GO:0005868">
    <property type="term" value="C:cytoplasmic dynein complex"/>
    <property type="evidence" value="ECO:0000318"/>
    <property type="project" value="GO_Central"/>
</dbReference>
<dbReference type="InParanoid" id="A0A7M7HHK0"/>
<dbReference type="EnsemblMetazoa" id="XM_011678964">
    <property type="protein sequence ID" value="XP_011677266"/>
    <property type="gene ID" value="LOC579924"/>
</dbReference>
<sequence length="173" mass="20146">MNRRATLQVENINMPQRSSFFDLSARHPHEMGKSFLALGCAPSDHDIEEYKAKHTVEYENTYCMEPKNRFVAGRVEPIMKEVLEKHLEKVSYEPTLCSDLSKTIVSEIKLQVKELDFERYKIICLVDIGEKRDQDIHMGSRCLWDDQRDTFASTTYENHSLFAAAIVFAVYFE</sequence>
<dbReference type="Gene3D" id="3.30.1140.40">
    <property type="entry name" value="Tctex-1"/>
    <property type="match status" value="1"/>
</dbReference>
<dbReference type="OrthoDB" id="10248487at2759"/>
<dbReference type="InterPro" id="IPR005334">
    <property type="entry name" value="Tctex-1-like"/>
</dbReference>
<evidence type="ECO:0000313" key="3">
    <source>
        <dbReference type="Proteomes" id="UP000007110"/>
    </source>
</evidence>
<dbReference type="PANTHER" id="PTHR21255">
    <property type="entry name" value="T-COMPLEX-ASSOCIATED-TESTIS-EXPRESSED 1/ DYNEIN LIGHT CHAIN"/>
    <property type="match status" value="1"/>
</dbReference>
<dbReference type="RefSeq" id="XP_011677266.1">
    <property type="nucleotide sequence ID" value="XM_011678964.2"/>
</dbReference>
<dbReference type="CDD" id="cd21451">
    <property type="entry name" value="DLC-like_TCTEX1D"/>
    <property type="match status" value="1"/>
</dbReference>
<proteinExistence type="inferred from homology"/>